<accession>A0AAV3YCJ2</accession>
<proteinExistence type="predicted"/>
<gene>
    <name evidence="2" type="ORF">PoB_000741600</name>
</gene>
<sequence>MTRYARERNPLARKSSCHEYGSQNHADVPSDSHAVNGRPGFGIYLRIRAAPSSSKSKATSIELRSYFLFKIWEFDLRIVFVFFFSGNGQKVDSKIVSFFPDYVIDVKNTECAV</sequence>
<evidence type="ECO:0000313" key="2">
    <source>
        <dbReference type="EMBL" id="GFN80910.1"/>
    </source>
</evidence>
<dbReference type="Proteomes" id="UP000735302">
    <property type="component" value="Unassembled WGS sequence"/>
</dbReference>
<name>A0AAV3YCJ2_9GAST</name>
<protein>
    <submittedName>
        <fullName evidence="2">Uncharacterized protein</fullName>
    </submittedName>
</protein>
<keyword evidence="3" id="KW-1185">Reference proteome</keyword>
<evidence type="ECO:0000313" key="3">
    <source>
        <dbReference type="Proteomes" id="UP000735302"/>
    </source>
</evidence>
<reference evidence="2 3" key="1">
    <citation type="journal article" date="2021" name="Elife">
        <title>Chloroplast acquisition without the gene transfer in kleptoplastic sea slugs, Plakobranchus ocellatus.</title>
        <authorList>
            <person name="Maeda T."/>
            <person name="Takahashi S."/>
            <person name="Yoshida T."/>
            <person name="Shimamura S."/>
            <person name="Takaki Y."/>
            <person name="Nagai Y."/>
            <person name="Toyoda A."/>
            <person name="Suzuki Y."/>
            <person name="Arimoto A."/>
            <person name="Ishii H."/>
            <person name="Satoh N."/>
            <person name="Nishiyama T."/>
            <person name="Hasebe M."/>
            <person name="Maruyama T."/>
            <person name="Minagawa J."/>
            <person name="Obokata J."/>
            <person name="Shigenobu S."/>
        </authorList>
    </citation>
    <scope>NUCLEOTIDE SEQUENCE [LARGE SCALE GENOMIC DNA]</scope>
</reference>
<evidence type="ECO:0000256" key="1">
    <source>
        <dbReference type="SAM" id="MobiDB-lite"/>
    </source>
</evidence>
<comment type="caution">
    <text evidence="2">The sequence shown here is derived from an EMBL/GenBank/DDBJ whole genome shotgun (WGS) entry which is preliminary data.</text>
</comment>
<dbReference type="EMBL" id="BLXT01000847">
    <property type="protein sequence ID" value="GFN80910.1"/>
    <property type="molecule type" value="Genomic_DNA"/>
</dbReference>
<feature type="compositionally biased region" description="Basic and acidic residues" evidence="1">
    <location>
        <begin position="1"/>
        <end position="10"/>
    </location>
</feature>
<dbReference type="AlphaFoldDB" id="A0AAV3YCJ2"/>
<feature type="region of interest" description="Disordered" evidence="1">
    <location>
        <begin position="1"/>
        <end position="34"/>
    </location>
</feature>
<organism evidence="2 3">
    <name type="scientific">Plakobranchus ocellatus</name>
    <dbReference type="NCBI Taxonomy" id="259542"/>
    <lineage>
        <taxon>Eukaryota</taxon>
        <taxon>Metazoa</taxon>
        <taxon>Spiralia</taxon>
        <taxon>Lophotrochozoa</taxon>
        <taxon>Mollusca</taxon>
        <taxon>Gastropoda</taxon>
        <taxon>Heterobranchia</taxon>
        <taxon>Euthyneura</taxon>
        <taxon>Panpulmonata</taxon>
        <taxon>Sacoglossa</taxon>
        <taxon>Placobranchoidea</taxon>
        <taxon>Plakobranchidae</taxon>
        <taxon>Plakobranchus</taxon>
    </lineage>
</organism>